<dbReference type="NCBIfam" id="TIGR01509">
    <property type="entry name" value="HAD-SF-IA-v3"/>
    <property type="match status" value="1"/>
</dbReference>
<dbReference type="InterPro" id="IPR051540">
    <property type="entry name" value="S-2-haloacid_dehalogenase"/>
</dbReference>
<keyword evidence="5" id="KW-1185">Reference proteome</keyword>
<dbReference type="InterPro" id="IPR036412">
    <property type="entry name" value="HAD-like_sf"/>
</dbReference>
<dbReference type="Gene3D" id="1.10.150.240">
    <property type="entry name" value="Putative phosphatase, domain 2"/>
    <property type="match status" value="1"/>
</dbReference>
<dbReference type="SFLD" id="SFLDG01129">
    <property type="entry name" value="C1.5:_HAD__Beta-PGM__Phosphata"/>
    <property type="match status" value="1"/>
</dbReference>
<evidence type="ECO:0000313" key="4">
    <source>
        <dbReference type="EMBL" id="GAA4095851.1"/>
    </source>
</evidence>
<comment type="catalytic activity">
    <reaction evidence="3">
        <text>an (S)-2-haloacid + H2O = a (2R)-2-hydroxycarboxylate + a halide anion + H(+)</text>
        <dbReference type="Rhea" id="RHEA:11192"/>
        <dbReference type="ChEBI" id="CHEBI:15377"/>
        <dbReference type="ChEBI" id="CHEBI:15378"/>
        <dbReference type="ChEBI" id="CHEBI:16042"/>
        <dbReference type="ChEBI" id="CHEBI:58314"/>
        <dbReference type="ChEBI" id="CHEBI:137405"/>
        <dbReference type="EC" id="3.8.1.2"/>
    </reaction>
</comment>
<dbReference type="InterPro" id="IPR023198">
    <property type="entry name" value="PGP-like_dom2"/>
</dbReference>
<dbReference type="PANTHER" id="PTHR43316">
    <property type="entry name" value="HYDROLASE, HALOACID DELAHOGENASE-RELATED"/>
    <property type="match status" value="1"/>
</dbReference>
<dbReference type="EMBL" id="BAABDM010000003">
    <property type="protein sequence ID" value="GAA4095851.1"/>
    <property type="molecule type" value="Genomic_DNA"/>
</dbReference>
<comment type="function">
    <text evidence="3">Catalyzes the hydrolytic dehalogenation of small (S)-2-haloalkanoic acids to yield the corresponding (R)-2-hydroxyalkanoic acids.</text>
</comment>
<dbReference type="NCBIfam" id="TIGR01428">
    <property type="entry name" value="HAD_type_II"/>
    <property type="match status" value="1"/>
</dbReference>
<evidence type="ECO:0000256" key="3">
    <source>
        <dbReference type="RuleBase" id="RU368077"/>
    </source>
</evidence>
<dbReference type="NCBIfam" id="TIGR01493">
    <property type="entry name" value="HAD-SF-IA-v2"/>
    <property type="match status" value="1"/>
</dbReference>
<reference evidence="5" key="1">
    <citation type="journal article" date="2019" name="Int. J. Syst. Evol. Microbiol.">
        <title>The Global Catalogue of Microorganisms (GCM) 10K type strain sequencing project: providing services to taxonomists for standard genome sequencing and annotation.</title>
        <authorList>
            <consortium name="The Broad Institute Genomics Platform"/>
            <consortium name="The Broad Institute Genome Sequencing Center for Infectious Disease"/>
            <person name="Wu L."/>
            <person name="Ma J."/>
        </authorList>
    </citation>
    <scope>NUCLEOTIDE SEQUENCE [LARGE SCALE GENOMIC DNA]</scope>
    <source>
        <strain evidence="5">JCM 17304</strain>
    </source>
</reference>
<name>A0ABP7WSN7_9GAMM</name>
<gene>
    <name evidence="4" type="ORF">GCM10022414_20190</name>
</gene>
<sequence>MVVAIAALPTLTYAAEANTMQTPKVIIFDVNETLLDLAPLRRSVGAALPSGEALLPLWFSTMLHYSLVDTLTGDYHDFAQIGTAALTMVASSKGVELDAAVARQAIAGTITKLPAHPDVVSALQALSESGFRIVSLTNSSNAGVAAQFEYAGLTKYFDHRFSVEDIRAYKPDPRPYRWVLEQLDIQPEEALMVAAHAWDLAGAKAVGLQTAYVQRPGTVTYPLTARPDYVVENLQQLVDLLGKK</sequence>
<dbReference type="Pfam" id="PF00702">
    <property type="entry name" value="Hydrolase"/>
    <property type="match status" value="1"/>
</dbReference>
<dbReference type="Proteomes" id="UP001500392">
    <property type="component" value="Unassembled WGS sequence"/>
</dbReference>
<dbReference type="CDD" id="cd02588">
    <property type="entry name" value="HAD_L2-DEX"/>
    <property type="match status" value="1"/>
</dbReference>
<proteinExistence type="inferred from homology"/>
<dbReference type="InterPro" id="IPR023214">
    <property type="entry name" value="HAD_sf"/>
</dbReference>
<accession>A0ABP7WSN7</accession>
<dbReference type="SFLD" id="SFLDS00003">
    <property type="entry name" value="Haloacid_Dehalogenase"/>
    <property type="match status" value="1"/>
</dbReference>
<dbReference type="InterPro" id="IPR006439">
    <property type="entry name" value="HAD-SF_hydro_IA"/>
</dbReference>
<evidence type="ECO:0000256" key="2">
    <source>
        <dbReference type="ARBA" id="ARBA00022801"/>
    </source>
</evidence>
<evidence type="ECO:0000256" key="1">
    <source>
        <dbReference type="ARBA" id="ARBA00008106"/>
    </source>
</evidence>
<comment type="caution">
    <text evidence="4">The sequence shown here is derived from an EMBL/GenBank/DDBJ whole genome shotgun (WGS) entry which is preliminary data.</text>
</comment>
<dbReference type="PRINTS" id="PR00413">
    <property type="entry name" value="HADHALOGNASE"/>
</dbReference>
<keyword evidence="2 3" id="KW-0378">Hydrolase</keyword>
<dbReference type="PANTHER" id="PTHR43316:SF3">
    <property type="entry name" value="HALOACID DEHALOGENASE, TYPE II (AFU_ORTHOLOGUE AFUA_2G07750)-RELATED"/>
    <property type="match status" value="1"/>
</dbReference>
<evidence type="ECO:0000313" key="5">
    <source>
        <dbReference type="Proteomes" id="UP001500392"/>
    </source>
</evidence>
<organism evidence="4 5">
    <name type="scientific">Zhongshania borealis</name>
    <dbReference type="NCBI Taxonomy" id="889488"/>
    <lineage>
        <taxon>Bacteria</taxon>
        <taxon>Pseudomonadati</taxon>
        <taxon>Pseudomonadota</taxon>
        <taxon>Gammaproteobacteria</taxon>
        <taxon>Cellvibrionales</taxon>
        <taxon>Spongiibacteraceae</taxon>
        <taxon>Zhongshania</taxon>
    </lineage>
</organism>
<protein>
    <recommendedName>
        <fullName evidence="3">(S)-2-haloacid dehalogenase</fullName>
        <ecNumber evidence="3">3.8.1.2</ecNumber>
    </recommendedName>
    <alternativeName>
        <fullName evidence="3">2-haloalkanoic acid dehalogenase</fullName>
    </alternativeName>
    <alternativeName>
        <fullName evidence="3">Halocarboxylic acid halidohydrolase</fullName>
    </alternativeName>
    <alternativeName>
        <fullName evidence="3">L-2-haloacid dehalogenase</fullName>
    </alternativeName>
</protein>
<dbReference type="SUPFAM" id="SSF56784">
    <property type="entry name" value="HAD-like"/>
    <property type="match status" value="1"/>
</dbReference>
<dbReference type="InterPro" id="IPR006328">
    <property type="entry name" value="2-HAD"/>
</dbReference>
<dbReference type="EC" id="3.8.1.2" evidence="3"/>
<dbReference type="Gene3D" id="3.40.50.1000">
    <property type="entry name" value="HAD superfamily/HAD-like"/>
    <property type="match status" value="1"/>
</dbReference>
<comment type="similarity">
    <text evidence="1 3">Belongs to the HAD-like hydrolase superfamily. S-2-haloalkanoic acid dehalogenase family.</text>
</comment>